<reference evidence="3" key="1">
    <citation type="submission" date="2025-08" db="UniProtKB">
        <authorList>
            <consortium name="RefSeq"/>
        </authorList>
    </citation>
    <scope>IDENTIFICATION</scope>
    <source>
        <tissue evidence="3">Muscle</tissue>
    </source>
</reference>
<dbReference type="Pfam" id="PF15093">
    <property type="entry name" value="SPMIP4-like"/>
    <property type="match status" value="1"/>
</dbReference>
<dbReference type="AlphaFoldDB" id="A0A9W2WNS2"/>
<dbReference type="GO" id="GO:0005813">
    <property type="term" value="C:centrosome"/>
    <property type="evidence" value="ECO:0007669"/>
    <property type="project" value="TreeGrafter"/>
</dbReference>
<dbReference type="Proteomes" id="UP000248484">
    <property type="component" value="Chromosome 5"/>
</dbReference>
<dbReference type="RefSeq" id="XP_054940926.1">
    <property type="nucleotide sequence ID" value="XM_055084951.1"/>
</dbReference>
<sequence length="323" mass="35662">MEVIHGRPYCCRELEGADIPSDTFYSNELHTPLQTAARPAASEDRYQELRESLQRCRLPWGVEREYGGIIPISLPEEHRPKCEPPRVMGKGHQHYGFGGETWPRKLPLEQFYYLSQNKKSDVYGNDSLMPTPSNSTVGEICCPYPPEHLYHTHSSSGATFPMSPSPEGLYTGVKAQSQQPLPLTVPARPYDAAVLKTRGNPYRYELLDFAMDSKKKALAWPGQGVYYDASLCRGLSRCGAQAPDAQGHRPWPTSPAAPRHQDPPRPGREPGSPASAGGRATTAPPGLQNCILTMGIHSIRLYAEVMQPSLQTSVLDICPPQLS</sequence>
<evidence type="ECO:0000313" key="3">
    <source>
        <dbReference type="RefSeq" id="XP_054940926.1"/>
    </source>
</evidence>
<evidence type="ECO:0000313" key="2">
    <source>
        <dbReference type="Proteomes" id="UP000248484"/>
    </source>
</evidence>
<organism evidence="2 3">
    <name type="scientific">Physeter macrocephalus</name>
    <name type="common">Sperm whale</name>
    <name type="synonym">Physeter catodon</name>
    <dbReference type="NCBI Taxonomy" id="9755"/>
    <lineage>
        <taxon>Eukaryota</taxon>
        <taxon>Metazoa</taxon>
        <taxon>Chordata</taxon>
        <taxon>Craniata</taxon>
        <taxon>Vertebrata</taxon>
        <taxon>Euteleostomi</taxon>
        <taxon>Mammalia</taxon>
        <taxon>Eutheria</taxon>
        <taxon>Laurasiatheria</taxon>
        <taxon>Artiodactyla</taxon>
        <taxon>Whippomorpha</taxon>
        <taxon>Cetacea</taxon>
        <taxon>Odontoceti</taxon>
        <taxon>Physeteridae</taxon>
        <taxon>Physeter</taxon>
    </lineage>
</organism>
<feature type="region of interest" description="Disordered" evidence="1">
    <location>
        <begin position="242"/>
        <end position="284"/>
    </location>
</feature>
<dbReference type="GeneID" id="102986547"/>
<proteinExistence type="predicted"/>
<keyword evidence="2" id="KW-1185">Reference proteome</keyword>
<dbReference type="OrthoDB" id="10040207at2759"/>
<dbReference type="PANTHER" id="PTHR31393:SF2">
    <property type="entry name" value="CHROMOSOME 7 OPEN READING FRAME 31"/>
    <property type="match status" value="1"/>
</dbReference>
<feature type="compositionally biased region" description="Basic and acidic residues" evidence="1">
    <location>
        <begin position="259"/>
        <end position="268"/>
    </location>
</feature>
<protein>
    <submittedName>
        <fullName evidence="3">Sperm-associated microtubule inner protein 4</fullName>
    </submittedName>
</protein>
<dbReference type="PANTHER" id="PTHR31393">
    <property type="entry name" value="C5ORF31"/>
    <property type="match status" value="1"/>
</dbReference>
<dbReference type="InterPro" id="IPR027886">
    <property type="entry name" value="SPMIP4"/>
</dbReference>
<accession>A0A9W2WNS2</accession>
<evidence type="ECO:0000256" key="1">
    <source>
        <dbReference type="SAM" id="MobiDB-lite"/>
    </source>
</evidence>
<gene>
    <name evidence="3" type="primary">SPMIP4</name>
</gene>
<name>A0A9W2WNS2_PHYMC</name>
<dbReference type="KEGG" id="pcad:102986547"/>